<feature type="region of interest" description="Disordered" evidence="1">
    <location>
        <begin position="214"/>
        <end position="236"/>
    </location>
</feature>
<name>A0A974PD31_9BACL</name>
<proteinExistence type="predicted"/>
<reference evidence="2 3" key="1">
    <citation type="submission" date="2021-01" db="EMBL/GenBank/DDBJ databases">
        <title>Whole genome sequence of Paenibacillus sonchi LMG 24727 for comparative genomics.</title>
        <authorList>
            <person name="Lee G."/>
            <person name="Kim M.-J."/>
            <person name="Lim K."/>
            <person name="Shin J.-H."/>
        </authorList>
    </citation>
    <scope>NUCLEOTIDE SEQUENCE [LARGE SCALE GENOMIC DNA]</scope>
    <source>
        <strain evidence="2 3">LMG 24727</strain>
    </source>
</reference>
<evidence type="ECO:0000256" key="1">
    <source>
        <dbReference type="SAM" id="MobiDB-lite"/>
    </source>
</evidence>
<protein>
    <submittedName>
        <fullName evidence="2">Uncharacterized protein</fullName>
    </submittedName>
</protein>
<accession>A0A974PD31</accession>
<keyword evidence="3" id="KW-1185">Reference proteome</keyword>
<gene>
    <name evidence="2" type="ORF">JI735_02340</name>
</gene>
<dbReference type="KEGG" id="pson:JI735_02340"/>
<organism evidence="2 3">
    <name type="scientific">Paenibacillus sonchi</name>
    <dbReference type="NCBI Taxonomy" id="373687"/>
    <lineage>
        <taxon>Bacteria</taxon>
        <taxon>Bacillati</taxon>
        <taxon>Bacillota</taxon>
        <taxon>Bacilli</taxon>
        <taxon>Bacillales</taxon>
        <taxon>Paenibacillaceae</taxon>
        <taxon>Paenibacillus</taxon>
        <taxon>Paenibacillus sonchi group</taxon>
    </lineage>
</organism>
<dbReference type="AlphaFoldDB" id="A0A974PD31"/>
<sequence length="236" mass="24672">MFNKRWKKVLFWTLSVIVVLGVAGLFAANYAVDKLMSSMADGFNVEANETTSNAQGEIVEPPVAAGDATAEPNASAAPGSKVEPTTAVSPSSTPASDGAGDKKANNGGKAAASTSQPTSTPVPTPEGVDGIAHISTDKAKEVQESVTLKDKADVASIVAQQLSVSDIKRLQELAKGGLTNEEKKEARSIILSKVSEDQYNELVQVAKKYGLSQGKTYDQVTGNKKESEEATKEGSE</sequence>
<dbReference type="EMBL" id="CP068595">
    <property type="protein sequence ID" value="QQZ61625.1"/>
    <property type="molecule type" value="Genomic_DNA"/>
</dbReference>
<feature type="region of interest" description="Disordered" evidence="1">
    <location>
        <begin position="64"/>
        <end position="130"/>
    </location>
</feature>
<evidence type="ECO:0000313" key="3">
    <source>
        <dbReference type="Proteomes" id="UP000595841"/>
    </source>
</evidence>
<dbReference type="Proteomes" id="UP000595841">
    <property type="component" value="Chromosome"/>
</dbReference>
<evidence type="ECO:0000313" key="2">
    <source>
        <dbReference type="EMBL" id="QQZ61625.1"/>
    </source>
</evidence>
<feature type="compositionally biased region" description="Low complexity" evidence="1">
    <location>
        <begin position="84"/>
        <end position="98"/>
    </location>
</feature>
<feature type="compositionally biased region" description="Basic and acidic residues" evidence="1">
    <location>
        <begin position="223"/>
        <end position="236"/>
    </location>
</feature>
<feature type="compositionally biased region" description="Low complexity" evidence="1">
    <location>
        <begin position="105"/>
        <end position="121"/>
    </location>
</feature>
<dbReference type="RefSeq" id="WP_039838052.1">
    <property type="nucleotide sequence ID" value="NZ_CP068595.1"/>
</dbReference>